<dbReference type="Pfam" id="PF17746">
    <property type="entry name" value="SfsA_N"/>
    <property type="match status" value="1"/>
</dbReference>
<proteinExistence type="inferred from homology"/>
<dbReference type="KEGG" id="snan:I6N98_03070"/>
<dbReference type="RefSeq" id="WP_198570348.1">
    <property type="nucleotide sequence ID" value="NZ_CP066167.1"/>
</dbReference>
<dbReference type="InterPro" id="IPR040452">
    <property type="entry name" value="SfsA_C"/>
</dbReference>
<dbReference type="PANTHER" id="PTHR30545">
    <property type="entry name" value="SUGAR FERMENTATION STIMULATION PROTEIN A"/>
    <property type="match status" value="1"/>
</dbReference>
<dbReference type="Gene3D" id="2.40.50.580">
    <property type="match status" value="1"/>
</dbReference>
<keyword evidence="5" id="KW-1185">Reference proteome</keyword>
<evidence type="ECO:0000259" key="3">
    <source>
        <dbReference type="Pfam" id="PF17746"/>
    </source>
</evidence>
<feature type="domain" description="Sugar fermentation stimulation protein C-terminal" evidence="2">
    <location>
        <begin position="84"/>
        <end position="222"/>
    </location>
</feature>
<dbReference type="PANTHER" id="PTHR30545:SF2">
    <property type="entry name" value="SUGAR FERMENTATION STIMULATION PROTEIN A"/>
    <property type="match status" value="1"/>
</dbReference>
<evidence type="ECO:0000313" key="4">
    <source>
        <dbReference type="EMBL" id="QQD18862.1"/>
    </source>
</evidence>
<dbReference type="FunFam" id="2.40.50.580:FF:000001">
    <property type="entry name" value="Sugar fermentation stimulation protein A"/>
    <property type="match status" value="1"/>
</dbReference>
<accession>A0A7T4UQU1</accession>
<dbReference type="Pfam" id="PF03749">
    <property type="entry name" value="SfsA"/>
    <property type="match status" value="1"/>
</dbReference>
<dbReference type="Gene3D" id="3.40.1350.60">
    <property type="match status" value="1"/>
</dbReference>
<dbReference type="HAMAP" id="MF_00095">
    <property type="entry name" value="SfsA"/>
    <property type="match status" value="1"/>
</dbReference>
<comment type="similarity">
    <text evidence="1">Belongs to the SfsA family.</text>
</comment>
<dbReference type="EMBL" id="CP066167">
    <property type="protein sequence ID" value="QQD18862.1"/>
    <property type="molecule type" value="Genomic_DNA"/>
</dbReference>
<name>A0A7T4UQU1_9GAMM</name>
<evidence type="ECO:0000256" key="1">
    <source>
        <dbReference type="HAMAP-Rule" id="MF_00095"/>
    </source>
</evidence>
<gene>
    <name evidence="1 4" type="primary">sfsA</name>
    <name evidence="4" type="ORF">I6N98_03070</name>
</gene>
<reference evidence="4 5" key="1">
    <citation type="submission" date="2020-12" db="EMBL/GenBank/DDBJ databases">
        <authorList>
            <person name="Shan Y."/>
        </authorList>
    </citation>
    <scope>NUCLEOTIDE SEQUENCE [LARGE SCALE GENOMIC DNA]</scope>
    <source>
        <strain evidence="5">csc3.9</strain>
    </source>
</reference>
<feature type="domain" description="SfsA N-terminal OB" evidence="3">
    <location>
        <begin position="13"/>
        <end position="80"/>
    </location>
</feature>
<protein>
    <recommendedName>
        <fullName evidence="1">Sugar fermentation stimulation protein homolog</fullName>
    </recommendedName>
</protein>
<dbReference type="NCBIfam" id="TIGR00230">
    <property type="entry name" value="sfsA"/>
    <property type="match status" value="1"/>
</dbReference>
<dbReference type="AlphaFoldDB" id="A0A7T4UQU1"/>
<evidence type="ECO:0000259" key="2">
    <source>
        <dbReference type="Pfam" id="PF03749"/>
    </source>
</evidence>
<dbReference type="CDD" id="cd22359">
    <property type="entry name" value="SfsA-like_bacterial"/>
    <property type="match status" value="1"/>
</dbReference>
<dbReference type="GO" id="GO:0003677">
    <property type="term" value="F:DNA binding"/>
    <property type="evidence" value="ECO:0007669"/>
    <property type="project" value="InterPro"/>
</dbReference>
<evidence type="ECO:0000313" key="5">
    <source>
        <dbReference type="Proteomes" id="UP000596063"/>
    </source>
</evidence>
<dbReference type="InterPro" id="IPR041465">
    <property type="entry name" value="SfsA_N"/>
</dbReference>
<sequence length="236" mass="26090">MQWQPALVEGRLIRRYKRFLADVRLGNGEVVTAHCPNTGAMTGCAPEGAKVWLSPSTDPRRKTPFTWEMVEAESGDLVCIHSARANALVDEALGTRVIAELGDYPQWRREYRLPSGSRVDFYFPEQSQLPECLMEVKAVTLHQGAGRGAFPDAVSQRASRHVNELQQAVEQGQRAVLLFAVLHQGVRSVSPAAEIDPHYAESLCRAVEAGVEVLAYRAELGQDDIRLVEALPFSLP</sequence>
<organism evidence="4 5">
    <name type="scientific">Spongiibacter nanhainus</name>
    <dbReference type="NCBI Taxonomy" id="2794344"/>
    <lineage>
        <taxon>Bacteria</taxon>
        <taxon>Pseudomonadati</taxon>
        <taxon>Pseudomonadota</taxon>
        <taxon>Gammaproteobacteria</taxon>
        <taxon>Cellvibrionales</taxon>
        <taxon>Spongiibacteraceae</taxon>
        <taxon>Spongiibacter</taxon>
    </lineage>
</organism>
<dbReference type="Proteomes" id="UP000596063">
    <property type="component" value="Chromosome"/>
</dbReference>
<dbReference type="InterPro" id="IPR005224">
    <property type="entry name" value="SfsA"/>
</dbReference>